<organism evidence="1 2">
    <name type="scientific">Oncorhynchus mykiss</name>
    <name type="common">Rainbow trout</name>
    <name type="synonym">Salmo gairdneri</name>
    <dbReference type="NCBI Taxonomy" id="8022"/>
    <lineage>
        <taxon>Eukaryota</taxon>
        <taxon>Metazoa</taxon>
        <taxon>Chordata</taxon>
        <taxon>Craniata</taxon>
        <taxon>Vertebrata</taxon>
        <taxon>Euteleostomi</taxon>
        <taxon>Actinopterygii</taxon>
        <taxon>Neopterygii</taxon>
        <taxon>Teleostei</taxon>
        <taxon>Protacanthopterygii</taxon>
        <taxon>Salmoniformes</taxon>
        <taxon>Salmonidae</taxon>
        <taxon>Salmoninae</taxon>
        <taxon>Oncorhynchus</taxon>
    </lineage>
</organism>
<reference evidence="1" key="1">
    <citation type="journal article" date="2014" name="Nat. Commun.">
        <title>The rainbow trout genome provides novel insights into evolution after whole-genome duplication in vertebrates.</title>
        <authorList>
            <person name="Berthelot C."/>
            <person name="Brunet F."/>
            <person name="Chalopin D."/>
            <person name="Juanchich A."/>
            <person name="Bernard M."/>
            <person name="Noel B."/>
            <person name="Bento P."/>
            <person name="Da Silva C."/>
            <person name="Labadie K."/>
            <person name="Alberti A."/>
            <person name="Aury J.M."/>
            <person name="Louis A."/>
            <person name="Dehais P."/>
            <person name="Bardou P."/>
            <person name="Montfort J."/>
            <person name="Klopp C."/>
            <person name="Cabau C."/>
            <person name="Gaspin C."/>
            <person name="Thorgaard G.H."/>
            <person name="Boussaha M."/>
            <person name="Quillet E."/>
            <person name="Guyomard R."/>
            <person name="Galiana D."/>
            <person name="Bobe J."/>
            <person name="Volff J.N."/>
            <person name="Genet C."/>
            <person name="Wincker P."/>
            <person name="Jaillon O."/>
            <person name="Roest Crollius H."/>
            <person name="Guiguen Y."/>
        </authorList>
    </citation>
    <scope>NUCLEOTIDE SEQUENCE [LARGE SCALE GENOMIC DNA]</scope>
</reference>
<evidence type="ECO:0000313" key="1">
    <source>
        <dbReference type="EMBL" id="CDQ87306.1"/>
    </source>
</evidence>
<dbReference type="EMBL" id="FR907801">
    <property type="protein sequence ID" value="CDQ87306.1"/>
    <property type="molecule type" value="Genomic_DNA"/>
</dbReference>
<dbReference type="AlphaFoldDB" id="A0A060Y6F6"/>
<dbReference type="SUPFAM" id="SSF48726">
    <property type="entry name" value="Immunoglobulin"/>
    <property type="match status" value="1"/>
</dbReference>
<dbReference type="Proteomes" id="UP000193380">
    <property type="component" value="Unassembled WGS sequence"/>
</dbReference>
<proteinExistence type="predicted"/>
<accession>A0A060Y6F6</accession>
<protein>
    <submittedName>
        <fullName evidence="1">Uncharacterized protein</fullName>
    </submittedName>
</protein>
<gene>
    <name evidence="1" type="ORF">GSONMT00024333001</name>
</gene>
<dbReference type="InterPro" id="IPR013783">
    <property type="entry name" value="Ig-like_fold"/>
</dbReference>
<reference evidence="1" key="2">
    <citation type="submission" date="2014-03" db="EMBL/GenBank/DDBJ databases">
        <authorList>
            <person name="Genoscope - CEA"/>
        </authorList>
    </citation>
    <scope>NUCLEOTIDE SEQUENCE</scope>
</reference>
<name>A0A060Y6F6_ONCMY</name>
<evidence type="ECO:0000313" key="2">
    <source>
        <dbReference type="Proteomes" id="UP000193380"/>
    </source>
</evidence>
<dbReference type="Gene3D" id="2.60.40.10">
    <property type="entry name" value="Immunoglobulins"/>
    <property type="match status" value="1"/>
</dbReference>
<dbReference type="STRING" id="8022.A0A060Y6F6"/>
<dbReference type="PaxDb" id="8022-A0A060Y6F6"/>
<sequence length="157" mass="17827">MDLGPSYAFDTDMVNDQTTSKFRVDKITERDTGYWICQVKTTAGQAEREFMVNVKVPPMPQYPPMLNSSGPYHLVVLVNKEPYTGDGPVTSVKVIYKQVNTSVWKTVEGSVHHRHELLPVLSTTDMNLTCTVYHRHELLPVLSTTDMNSYLYCLPQT</sequence>
<dbReference type="InterPro" id="IPR036179">
    <property type="entry name" value="Ig-like_dom_sf"/>
</dbReference>